<protein>
    <submittedName>
        <fullName evidence="2">NTY1</fullName>
    </submittedName>
</protein>
<feature type="region of interest" description="Disordered" evidence="1">
    <location>
        <begin position="122"/>
        <end position="183"/>
    </location>
</feature>
<accession>A0A3G7HPB4</accession>
<gene>
    <name evidence="2" type="primary">NTY1</name>
</gene>
<dbReference type="EMBL" id="MH270421">
    <property type="protein sequence ID" value="AZD12929.1"/>
    <property type="molecule type" value="Genomic_DNA"/>
</dbReference>
<evidence type="ECO:0000256" key="1">
    <source>
        <dbReference type="SAM" id="MobiDB-lite"/>
    </source>
</evidence>
<name>A0A3G7HPB4_FELCA</name>
<evidence type="ECO:0000313" key="2">
    <source>
        <dbReference type="EMBL" id="AZD12943.1"/>
    </source>
</evidence>
<reference evidence="2" key="1">
    <citation type="journal article" date="2018" name="Genome Res.">
        <title>Evolutionary conservation of Y Chromosome ampliconic gene families despite extensive structural variation.</title>
        <authorList>
            <person name="Brashear W.A."/>
            <person name="Raudsepp T."/>
            <person name="Murphy W."/>
        </authorList>
    </citation>
    <scope>NUCLEOTIDE SEQUENCE</scope>
</reference>
<organism evidence="2">
    <name type="scientific">Felis catus</name>
    <name type="common">Cat</name>
    <name type="synonym">Felis silvestris catus</name>
    <dbReference type="NCBI Taxonomy" id="9685"/>
    <lineage>
        <taxon>Eukaryota</taxon>
        <taxon>Metazoa</taxon>
        <taxon>Chordata</taxon>
        <taxon>Craniata</taxon>
        <taxon>Vertebrata</taxon>
        <taxon>Euteleostomi</taxon>
        <taxon>Mammalia</taxon>
        <taxon>Eutheria</taxon>
        <taxon>Laurasiatheria</taxon>
        <taxon>Carnivora</taxon>
        <taxon>Feliformia</taxon>
        <taxon>Felidae</taxon>
        <taxon>Felinae</taxon>
        <taxon>Felis</taxon>
    </lineage>
</organism>
<sequence length="183" mass="20735">MAILRICKNVYFCGRRLSSLLHQAQQLRHRYYVVHRQPQILPSAGHLSLTSDRIFLCTSGHSGPDTIVVWRLSRAQEYCMPSSPGLLTSAFHDERDRSLRGTATFSRHYILRHGELAQDRSWGRFKRSGRRGKLGPPSPDPVSGALTTRADNALPPSAVEQGPRGRMRTGAVPRKPRRWLSLW</sequence>
<feature type="compositionally biased region" description="Basic residues" evidence="1">
    <location>
        <begin position="123"/>
        <end position="133"/>
    </location>
</feature>
<feature type="compositionally biased region" description="Basic residues" evidence="1">
    <location>
        <begin position="174"/>
        <end position="183"/>
    </location>
</feature>
<dbReference type="AlphaFoldDB" id="A0A3G7HPB4"/>
<dbReference type="EMBL" id="MH270429">
    <property type="protein sequence ID" value="AZD12943.1"/>
    <property type="molecule type" value="Genomic_DNA"/>
</dbReference>
<proteinExistence type="predicted"/>